<keyword evidence="3" id="KW-1185">Reference proteome</keyword>
<evidence type="ECO:0000256" key="1">
    <source>
        <dbReference type="SAM" id="SignalP"/>
    </source>
</evidence>
<feature type="chain" id="PRO_5031027732" description="DUF3568 family protein" evidence="1">
    <location>
        <begin position="23"/>
        <end position="153"/>
    </location>
</feature>
<dbReference type="Proteomes" id="UP000484842">
    <property type="component" value="Unassembled WGS sequence"/>
</dbReference>
<protein>
    <recommendedName>
        <fullName evidence="4">DUF3568 family protein</fullName>
    </recommendedName>
</protein>
<dbReference type="EMBL" id="WBSL01000001">
    <property type="protein sequence ID" value="MPY65118.1"/>
    <property type="molecule type" value="Genomic_DNA"/>
</dbReference>
<evidence type="ECO:0000313" key="2">
    <source>
        <dbReference type="EMBL" id="MPY65118.1"/>
    </source>
</evidence>
<reference evidence="2 3" key="1">
    <citation type="submission" date="2019-10" db="EMBL/GenBank/DDBJ databases">
        <title>Deinococcus sp. isolated from soil.</title>
        <authorList>
            <person name="Li Y."/>
            <person name="Wang J."/>
        </authorList>
    </citation>
    <scope>NUCLEOTIDE SEQUENCE [LARGE SCALE GENOMIC DNA]</scope>
    <source>
        <strain evidence="2 3">SDU3-2</strain>
    </source>
</reference>
<gene>
    <name evidence="2" type="ORF">F8S09_00210</name>
</gene>
<accession>A0A7X1NT34</accession>
<evidence type="ECO:0008006" key="4">
    <source>
        <dbReference type="Google" id="ProtNLM"/>
    </source>
</evidence>
<name>A0A7X1NT34_9DEIO</name>
<sequence length="153" mass="15923">MRALHFLPLLAAPLLLPGCALGANIAASTALERAMNGVYEGTGTGLTGRVPYRLLLSVQEREGRATGVLTNLESRKAYAVSGTFQRVGTAGGSIEVNLYEGGDALRGTLRAELGAGKVTGTLRTVLLGRELLTYNLTLERQATGATPASPQSP</sequence>
<feature type="signal peptide" evidence="1">
    <location>
        <begin position="1"/>
        <end position="22"/>
    </location>
</feature>
<proteinExistence type="predicted"/>
<dbReference type="RefSeq" id="WP_152867945.1">
    <property type="nucleotide sequence ID" value="NZ_WBSL01000001.1"/>
</dbReference>
<comment type="caution">
    <text evidence="2">The sequence shown here is derived from an EMBL/GenBank/DDBJ whole genome shotgun (WGS) entry which is preliminary data.</text>
</comment>
<evidence type="ECO:0000313" key="3">
    <source>
        <dbReference type="Proteomes" id="UP000484842"/>
    </source>
</evidence>
<dbReference type="AlphaFoldDB" id="A0A7X1NT34"/>
<keyword evidence="1" id="KW-0732">Signal</keyword>
<organism evidence="2 3">
    <name type="scientific">Deinococcus terrestris</name>
    <dbReference type="NCBI Taxonomy" id="2651870"/>
    <lineage>
        <taxon>Bacteria</taxon>
        <taxon>Thermotogati</taxon>
        <taxon>Deinococcota</taxon>
        <taxon>Deinococci</taxon>
        <taxon>Deinococcales</taxon>
        <taxon>Deinococcaceae</taxon>
        <taxon>Deinococcus</taxon>
    </lineage>
</organism>